<sequence length="112" mass="13051">MAMQAWNRLSGYYDPTTLHNRVMIAHRLHEFELENGRRCPNIWTISLVVGMQTLGEPFNEARRLVNGNDVKLKNVKETLMRAYGYLEKNETAEFVFKVNVGRFKGGWAYGRK</sequence>
<gene>
    <name evidence="1" type="ORF">PHMEG_0008996</name>
</gene>
<dbReference type="Proteomes" id="UP000198211">
    <property type="component" value="Unassembled WGS sequence"/>
</dbReference>
<protein>
    <submittedName>
        <fullName evidence="1">Polyprotein</fullName>
    </submittedName>
</protein>
<proteinExistence type="predicted"/>
<name>A0A225WHB1_9STRA</name>
<evidence type="ECO:0000313" key="1">
    <source>
        <dbReference type="EMBL" id="OWZ17106.1"/>
    </source>
</evidence>
<reference evidence="2" key="1">
    <citation type="submission" date="2017-03" db="EMBL/GenBank/DDBJ databases">
        <title>Phytopthora megakarya and P. palmivora, two closely related causual agents of cacao black pod achieved similar genome size and gene model numbers by different mechanisms.</title>
        <authorList>
            <person name="Ali S."/>
            <person name="Shao J."/>
            <person name="Larry D.J."/>
            <person name="Kronmiller B."/>
            <person name="Shen D."/>
            <person name="Strem M.D."/>
            <person name="Melnick R.L."/>
            <person name="Guiltinan M.J."/>
            <person name="Tyler B.M."/>
            <person name="Meinhardt L.W."/>
            <person name="Bailey B.A."/>
        </authorList>
    </citation>
    <scope>NUCLEOTIDE SEQUENCE [LARGE SCALE GENOMIC DNA]</scope>
    <source>
        <strain evidence="2">zdho120</strain>
    </source>
</reference>
<organism evidence="1 2">
    <name type="scientific">Phytophthora megakarya</name>
    <dbReference type="NCBI Taxonomy" id="4795"/>
    <lineage>
        <taxon>Eukaryota</taxon>
        <taxon>Sar</taxon>
        <taxon>Stramenopiles</taxon>
        <taxon>Oomycota</taxon>
        <taxon>Peronosporomycetes</taxon>
        <taxon>Peronosporales</taxon>
        <taxon>Peronosporaceae</taxon>
        <taxon>Phytophthora</taxon>
    </lineage>
</organism>
<comment type="caution">
    <text evidence="1">The sequence shown here is derived from an EMBL/GenBank/DDBJ whole genome shotgun (WGS) entry which is preliminary data.</text>
</comment>
<dbReference type="AlphaFoldDB" id="A0A225WHB1"/>
<accession>A0A225WHB1</accession>
<dbReference type="EMBL" id="NBNE01000812">
    <property type="protein sequence ID" value="OWZ17106.1"/>
    <property type="molecule type" value="Genomic_DNA"/>
</dbReference>
<evidence type="ECO:0000313" key="2">
    <source>
        <dbReference type="Proteomes" id="UP000198211"/>
    </source>
</evidence>
<dbReference type="OrthoDB" id="165998at2759"/>
<keyword evidence="2" id="KW-1185">Reference proteome</keyword>